<keyword evidence="2" id="KW-1185">Reference proteome</keyword>
<protein>
    <submittedName>
        <fullName evidence="1">Uncharacterized protein</fullName>
    </submittedName>
</protein>
<dbReference type="EMBL" id="JXJN01002270">
    <property type="status" value="NOT_ANNOTATED_CDS"/>
    <property type="molecule type" value="Genomic_DNA"/>
</dbReference>
<sequence length="66" mass="7228">MQAIHIYCLCPKGGGGSWVNLFLVQLVETAQWPNTHNTNANRDLMRVEGLSHASSACLILLNMCGE</sequence>
<evidence type="ECO:0000313" key="1">
    <source>
        <dbReference type="EnsemblMetazoa" id="GPPI005550-PA"/>
    </source>
</evidence>
<reference evidence="1" key="2">
    <citation type="submission" date="2020-05" db="UniProtKB">
        <authorList>
            <consortium name="EnsemblMetazoa"/>
        </authorList>
    </citation>
    <scope>IDENTIFICATION</scope>
    <source>
        <strain evidence="1">IAEA</strain>
    </source>
</reference>
<proteinExistence type="predicted"/>
<dbReference type="VEuPathDB" id="VectorBase:GPPI005550"/>
<dbReference type="AlphaFoldDB" id="A0A1B0AR76"/>
<dbReference type="EnsemblMetazoa" id="GPPI005550-RA">
    <property type="protein sequence ID" value="GPPI005550-PA"/>
    <property type="gene ID" value="GPPI005550"/>
</dbReference>
<evidence type="ECO:0000313" key="2">
    <source>
        <dbReference type="Proteomes" id="UP000092460"/>
    </source>
</evidence>
<dbReference type="Proteomes" id="UP000092460">
    <property type="component" value="Unassembled WGS sequence"/>
</dbReference>
<reference evidence="2" key="1">
    <citation type="submission" date="2015-01" db="EMBL/GenBank/DDBJ databases">
        <authorList>
            <person name="Aksoy S."/>
            <person name="Warren W."/>
            <person name="Wilson R.K."/>
        </authorList>
    </citation>
    <scope>NUCLEOTIDE SEQUENCE [LARGE SCALE GENOMIC DNA]</scope>
    <source>
        <strain evidence="2">IAEA</strain>
    </source>
</reference>
<organism evidence="1 2">
    <name type="scientific">Glossina palpalis gambiensis</name>
    <dbReference type="NCBI Taxonomy" id="67801"/>
    <lineage>
        <taxon>Eukaryota</taxon>
        <taxon>Metazoa</taxon>
        <taxon>Ecdysozoa</taxon>
        <taxon>Arthropoda</taxon>
        <taxon>Hexapoda</taxon>
        <taxon>Insecta</taxon>
        <taxon>Pterygota</taxon>
        <taxon>Neoptera</taxon>
        <taxon>Endopterygota</taxon>
        <taxon>Diptera</taxon>
        <taxon>Brachycera</taxon>
        <taxon>Muscomorpha</taxon>
        <taxon>Hippoboscoidea</taxon>
        <taxon>Glossinidae</taxon>
        <taxon>Glossina</taxon>
    </lineage>
</organism>
<name>A0A1B0AR76_9MUSC</name>
<accession>A0A1B0AR76</accession>